<dbReference type="PROSITE" id="PS51918">
    <property type="entry name" value="RADICAL_SAM"/>
    <property type="match status" value="1"/>
</dbReference>
<sequence length="383" mass="43419">MSILGKLNLAETLMRNGWVSHSINVLNELDVTQLSELEIERRLSIFKFSETASANLSTTDYPISIFGDRILSSLHFRELPDRELKKQAFKQGVDYIDIETSSQCNRKCHYCTNSTLDRISDNKFLDVSVLENILKELAEIDYDKELHFVGYNEPLMHRESIVNVVRIASKILPNAKIVIFTNGDYLDYDYLNELIDAGVDRLNISVHLAPGAAYNSEEIIDRIFKLSTKLRVTPVLKQFVKKREIYFSLLGSAIELEIFQRDYSNVGHDRGGLLDVQIKKTRTAACTSPLKQFIVGYTGTILPCCALVGDDPRHNTCIVGDAFKESIFDIYAGKKYIEWRKGLANLKPKEGACKYCNAECDTPDNTDPNRYQIIDFALSKMGA</sequence>
<keyword evidence="6" id="KW-0411">Iron-sulfur</keyword>
<dbReference type="InterPro" id="IPR013785">
    <property type="entry name" value="Aldolase_TIM"/>
</dbReference>
<evidence type="ECO:0000313" key="9">
    <source>
        <dbReference type="Proteomes" id="UP000294829"/>
    </source>
</evidence>
<keyword evidence="3" id="KW-0949">S-adenosyl-L-methionine</keyword>
<evidence type="ECO:0000256" key="3">
    <source>
        <dbReference type="ARBA" id="ARBA00022691"/>
    </source>
</evidence>
<dbReference type="InterPro" id="IPR058240">
    <property type="entry name" value="rSAM_sf"/>
</dbReference>
<dbReference type="EMBL" id="SMYL01000001">
    <property type="protein sequence ID" value="TDK68542.1"/>
    <property type="molecule type" value="Genomic_DNA"/>
</dbReference>
<evidence type="ECO:0000313" key="8">
    <source>
        <dbReference type="EMBL" id="TDK68542.1"/>
    </source>
</evidence>
<dbReference type="Gene3D" id="3.20.20.70">
    <property type="entry name" value="Aldolase class I"/>
    <property type="match status" value="1"/>
</dbReference>
<dbReference type="GO" id="GO:0003824">
    <property type="term" value="F:catalytic activity"/>
    <property type="evidence" value="ECO:0007669"/>
    <property type="project" value="InterPro"/>
</dbReference>
<feature type="domain" description="Radical SAM core" evidence="7">
    <location>
        <begin position="90"/>
        <end position="298"/>
    </location>
</feature>
<dbReference type="SFLD" id="SFLDG01067">
    <property type="entry name" value="SPASM/twitch_domain_containing"/>
    <property type="match status" value="1"/>
</dbReference>
<comment type="caution">
    <text evidence="8">The sequence shown here is derived from an EMBL/GenBank/DDBJ whole genome shotgun (WGS) entry which is preliminary data.</text>
</comment>
<dbReference type="PANTHER" id="PTHR43787">
    <property type="entry name" value="FEMO COFACTOR BIOSYNTHESIS PROTEIN NIFB-RELATED"/>
    <property type="match status" value="1"/>
</dbReference>
<name>A0A4R5W5X5_9BURK</name>
<dbReference type="InterPro" id="IPR023885">
    <property type="entry name" value="4Fe4S-binding_SPASM_dom"/>
</dbReference>
<evidence type="ECO:0000256" key="1">
    <source>
        <dbReference type="ARBA" id="ARBA00001966"/>
    </source>
</evidence>
<dbReference type="Pfam" id="PF04055">
    <property type="entry name" value="Radical_SAM"/>
    <property type="match status" value="1"/>
</dbReference>
<dbReference type="InterPro" id="IPR007197">
    <property type="entry name" value="rSAM"/>
</dbReference>
<dbReference type="SUPFAM" id="SSF102114">
    <property type="entry name" value="Radical SAM enzymes"/>
    <property type="match status" value="1"/>
</dbReference>
<accession>A0A4R5W5X5</accession>
<dbReference type="SFLD" id="SFLDS00029">
    <property type="entry name" value="Radical_SAM"/>
    <property type="match status" value="1"/>
</dbReference>
<dbReference type="GO" id="GO:0046872">
    <property type="term" value="F:metal ion binding"/>
    <property type="evidence" value="ECO:0007669"/>
    <property type="project" value="UniProtKB-KW"/>
</dbReference>
<dbReference type="Proteomes" id="UP000294829">
    <property type="component" value="Unassembled WGS sequence"/>
</dbReference>
<keyword evidence="9" id="KW-1185">Reference proteome</keyword>
<evidence type="ECO:0000256" key="5">
    <source>
        <dbReference type="ARBA" id="ARBA00023004"/>
    </source>
</evidence>
<keyword evidence="4" id="KW-0479">Metal-binding</keyword>
<evidence type="ECO:0000256" key="2">
    <source>
        <dbReference type="ARBA" id="ARBA00022485"/>
    </source>
</evidence>
<gene>
    <name evidence="8" type="ORF">E2I14_03105</name>
</gene>
<evidence type="ECO:0000256" key="4">
    <source>
        <dbReference type="ARBA" id="ARBA00022723"/>
    </source>
</evidence>
<evidence type="ECO:0000259" key="7">
    <source>
        <dbReference type="PROSITE" id="PS51918"/>
    </source>
</evidence>
<dbReference type="GO" id="GO:0051539">
    <property type="term" value="F:4 iron, 4 sulfur cluster binding"/>
    <property type="evidence" value="ECO:0007669"/>
    <property type="project" value="UniProtKB-KW"/>
</dbReference>
<dbReference type="RefSeq" id="WP_133325287.1">
    <property type="nucleotide sequence ID" value="NZ_SMYL01000001.1"/>
</dbReference>
<protein>
    <submittedName>
        <fullName evidence="8">Radical SAM protein</fullName>
    </submittedName>
</protein>
<evidence type="ECO:0000256" key="6">
    <source>
        <dbReference type="ARBA" id="ARBA00023014"/>
    </source>
</evidence>
<proteinExistence type="predicted"/>
<dbReference type="Pfam" id="PF13186">
    <property type="entry name" value="SPASM"/>
    <property type="match status" value="1"/>
</dbReference>
<dbReference type="AlphaFoldDB" id="A0A4R5W5X5"/>
<dbReference type="OrthoDB" id="9782387at2"/>
<keyword evidence="5" id="KW-0408">Iron</keyword>
<dbReference type="CDD" id="cd21109">
    <property type="entry name" value="SPASM"/>
    <property type="match status" value="1"/>
</dbReference>
<dbReference type="PANTHER" id="PTHR43787:SF3">
    <property type="entry name" value="ARYLSULFATASE REGULATORY PROTEIN"/>
    <property type="match status" value="1"/>
</dbReference>
<reference evidence="8 9" key="1">
    <citation type="submission" date="2019-03" db="EMBL/GenBank/DDBJ databases">
        <title>Sapientia aquatica gen. nov., sp. nov., isolated from a crater lake.</title>
        <authorList>
            <person name="Felfoldi T."/>
            <person name="Szabo A."/>
            <person name="Toth E."/>
            <person name="Schumann P."/>
            <person name="Keki Z."/>
            <person name="Marialigeti K."/>
            <person name="Mathe I."/>
        </authorList>
    </citation>
    <scope>NUCLEOTIDE SEQUENCE [LARGE SCALE GENOMIC DNA]</scope>
    <source>
        <strain evidence="8 9">SA-152</strain>
    </source>
</reference>
<keyword evidence="2" id="KW-0004">4Fe-4S</keyword>
<dbReference type="CDD" id="cd01335">
    <property type="entry name" value="Radical_SAM"/>
    <property type="match status" value="1"/>
</dbReference>
<comment type="cofactor">
    <cofactor evidence="1">
        <name>[4Fe-4S] cluster</name>
        <dbReference type="ChEBI" id="CHEBI:49883"/>
    </cofactor>
</comment>
<organism evidence="8 9">
    <name type="scientific">Sapientia aquatica</name>
    <dbReference type="NCBI Taxonomy" id="1549640"/>
    <lineage>
        <taxon>Bacteria</taxon>
        <taxon>Pseudomonadati</taxon>
        <taxon>Pseudomonadota</taxon>
        <taxon>Betaproteobacteria</taxon>
        <taxon>Burkholderiales</taxon>
        <taxon>Oxalobacteraceae</taxon>
        <taxon>Sapientia</taxon>
    </lineage>
</organism>